<gene>
    <name evidence="2" type="primary">bluB</name>
    <name evidence="2" type="ORF">ACFSGJ_13155</name>
</gene>
<comment type="caution">
    <text evidence="2">The sequence shown here is derived from an EMBL/GenBank/DDBJ whole genome shotgun (WGS) entry which is preliminary data.</text>
</comment>
<sequence length="214" mass="24054">MKFTPDDLRVLRDILRWRRDVRHFRADPVPPEVLAGLEAAMTLAPSVGNARPWRVMRVRDAARRAEIIRIFEGCNQRAARDYDAATRADYLQLKLAGLREAPEHLAVFTLADPDEGRGLGRQTMPETLRLSTAMAIHTLWLAARAENLGLGWVSILDPAAVAQALSAPRGWEFTAYLCLGYPEFTDDTPLLHRNGWQENRNPGWIDCPPHAKGP</sequence>
<dbReference type="GO" id="GO:0102919">
    <property type="term" value="F:5,6-dimethylbenzimidazole synthase activity"/>
    <property type="evidence" value="ECO:0007669"/>
    <property type="project" value="UniProtKB-EC"/>
</dbReference>
<proteinExistence type="predicted"/>
<dbReference type="EC" id="1.13.11.79" evidence="2"/>
<reference evidence="3" key="1">
    <citation type="journal article" date="2019" name="Int. J. Syst. Evol. Microbiol.">
        <title>The Global Catalogue of Microorganisms (GCM) 10K type strain sequencing project: providing services to taxonomists for standard genome sequencing and annotation.</title>
        <authorList>
            <consortium name="The Broad Institute Genomics Platform"/>
            <consortium name="The Broad Institute Genome Sequencing Center for Infectious Disease"/>
            <person name="Wu L."/>
            <person name="Ma J."/>
        </authorList>
    </citation>
    <scope>NUCLEOTIDE SEQUENCE [LARGE SCALE GENOMIC DNA]</scope>
    <source>
        <strain evidence="3">CGMCC 4.7242</strain>
    </source>
</reference>
<name>A0ABW4S6R6_9RHOB</name>
<keyword evidence="2" id="KW-0560">Oxidoreductase</keyword>
<accession>A0ABW4S6R6</accession>
<dbReference type="InterPro" id="IPR050627">
    <property type="entry name" value="Nitroreductase/BluB"/>
</dbReference>
<dbReference type="InterPro" id="IPR029479">
    <property type="entry name" value="Nitroreductase"/>
</dbReference>
<evidence type="ECO:0000259" key="1">
    <source>
        <dbReference type="Pfam" id="PF00881"/>
    </source>
</evidence>
<dbReference type="PANTHER" id="PTHR23026:SF123">
    <property type="entry name" value="NAD(P)H NITROREDUCTASE RV3131-RELATED"/>
    <property type="match status" value="1"/>
</dbReference>
<dbReference type="PANTHER" id="PTHR23026">
    <property type="entry name" value="NADPH NITROREDUCTASE"/>
    <property type="match status" value="1"/>
</dbReference>
<dbReference type="InterPro" id="IPR000415">
    <property type="entry name" value="Nitroreductase-like"/>
</dbReference>
<evidence type="ECO:0000313" key="2">
    <source>
        <dbReference type="EMBL" id="MFD1913160.1"/>
    </source>
</evidence>
<dbReference type="Pfam" id="PF00881">
    <property type="entry name" value="Nitroreductase"/>
    <property type="match status" value="1"/>
</dbReference>
<dbReference type="Proteomes" id="UP001597353">
    <property type="component" value="Unassembled WGS sequence"/>
</dbReference>
<dbReference type="Gene3D" id="3.40.109.10">
    <property type="entry name" value="NADH Oxidase"/>
    <property type="match status" value="1"/>
</dbReference>
<dbReference type="SUPFAM" id="SSF55469">
    <property type="entry name" value="FMN-dependent nitroreductase-like"/>
    <property type="match status" value="1"/>
</dbReference>
<feature type="domain" description="Nitroreductase" evidence="1">
    <location>
        <begin position="15"/>
        <end position="181"/>
    </location>
</feature>
<dbReference type="EMBL" id="JBHUGH010000010">
    <property type="protein sequence ID" value="MFD1913160.1"/>
    <property type="molecule type" value="Genomic_DNA"/>
</dbReference>
<protein>
    <submittedName>
        <fullName evidence="2">5,6-dimethylbenzimidazole synthase</fullName>
        <ecNumber evidence="2">1.13.11.79</ecNumber>
    </submittedName>
</protein>
<evidence type="ECO:0000313" key="3">
    <source>
        <dbReference type="Proteomes" id="UP001597353"/>
    </source>
</evidence>
<dbReference type="InterPro" id="IPR012825">
    <property type="entry name" value="BluB"/>
</dbReference>
<dbReference type="RefSeq" id="WP_390262572.1">
    <property type="nucleotide sequence ID" value="NZ_JBHUGH010000010.1"/>
</dbReference>
<dbReference type="NCBIfam" id="TIGR02476">
    <property type="entry name" value="BluB"/>
    <property type="match status" value="1"/>
</dbReference>
<keyword evidence="3" id="KW-1185">Reference proteome</keyword>
<organism evidence="2 3">
    <name type="scientific">Halodurantibacterium flavum</name>
    <dbReference type="NCBI Taxonomy" id="1382802"/>
    <lineage>
        <taxon>Bacteria</taxon>
        <taxon>Pseudomonadati</taxon>
        <taxon>Pseudomonadota</taxon>
        <taxon>Alphaproteobacteria</taxon>
        <taxon>Rhodobacterales</taxon>
        <taxon>Paracoccaceae</taxon>
        <taxon>Halodurantibacterium</taxon>
    </lineage>
</organism>